<feature type="compositionally biased region" description="Basic and acidic residues" evidence="1">
    <location>
        <begin position="121"/>
        <end position="132"/>
    </location>
</feature>
<organism evidence="2">
    <name type="scientific">Zea mays</name>
    <name type="common">Maize</name>
    <dbReference type="NCBI Taxonomy" id="4577"/>
    <lineage>
        <taxon>Eukaryota</taxon>
        <taxon>Viridiplantae</taxon>
        <taxon>Streptophyta</taxon>
        <taxon>Embryophyta</taxon>
        <taxon>Tracheophyta</taxon>
        <taxon>Spermatophyta</taxon>
        <taxon>Magnoliopsida</taxon>
        <taxon>Liliopsida</taxon>
        <taxon>Poales</taxon>
        <taxon>Poaceae</taxon>
        <taxon>PACMAD clade</taxon>
        <taxon>Panicoideae</taxon>
        <taxon>Andropogonodae</taxon>
        <taxon>Andropogoneae</taxon>
        <taxon>Tripsacinae</taxon>
        <taxon>Zea</taxon>
    </lineage>
</organism>
<dbReference type="ExpressionAtlas" id="A0A1D6I9K9">
    <property type="expression patterns" value="baseline and differential"/>
</dbReference>
<feature type="region of interest" description="Disordered" evidence="1">
    <location>
        <begin position="17"/>
        <end position="139"/>
    </location>
</feature>
<evidence type="ECO:0000256" key="1">
    <source>
        <dbReference type="SAM" id="MobiDB-lite"/>
    </source>
</evidence>
<dbReference type="Proteomes" id="UP000007305">
    <property type="component" value="Chromosome 7"/>
</dbReference>
<dbReference type="AlphaFoldDB" id="A0A1D6I9K9"/>
<sequence>MARPSWEREAAAPCYWGRRASLSSVGRRARSRELAPRGEQGGRSAACHGQQREGGRDGRHGSSFNAPRKRGVLLQGYRAQGSEGRPGERGQHPGRSFGGSENGAHAMERRRKKGTRLEQACTREKEQGERSTVEGSSAA</sequence>
<feature type="compositionally biased region" description="Basic and acidic residues" evidence="1">
    <location>
        <begin position="50"/>
        <end position="60"/>
    </location>
</feature>
<keyword evidence="4" id="KW-1185">Reference proteome</keyword>
<reference evidence="2 4" key="1">
    <citation type="submission" date="2015-12" db="EMBL/GenBank/DDBJ databases">
        <title>Update maize B73 reference genome by single molecule sequencing technologies.</title>
        <authorList>
            <consortium name="Maize Genome Sequencing Project"/>
            <person name="Ware D."/>
        </authorList>
    </citation>
    <scope>NUCLEOTIDE SEQUENCE [LARGE SCALE GENOMIC DNA]</scope>
    <source>
        <strain evidence="4">cv. B73</strain>
        <tissue evidence="2">Seedling</tissue>
    </source>
</reference>
<dbReference type="EMBL" id="CM007650">
    <property type="protein sequence ID" value="ONM56696.1"/>
    <property type="molecule type" value="Genomic_DNA"/>
</dbReference>
<proteinExistence type="predicted"/>
<evidence type="ECO:0000313" key="3">
    <source>
        <dbReference type="EnsemblPlants" id="Zm00001eb319440_P001"/>
    </source>
</evidence>
<evidence type="ECO:0000313" key="2">
    <source>
        <dbReference type="EMBL" id="ONM56696.1"/>
    </source>
</evidence>
<name>A0A1D6I9K9_MAIZE</name>
<evidence type="ECO:0000313" key="4">
    <source>
        <dbReference type="Proteomes" id="UP000007305"/>
    </source>
</evidence>
<dbReference type="Gramene" id="Zm00001eb319440_T001">
    <property type="protein sequence ID" value="Zm00001eb319440_P001"/>
    <property type="gene ID" value="Zm00001eb319440"/>
</dbReference>
<reference evidence="3" key="3">
    <citation type="submission" date="2021-05" db="UniProtKB">
        <authorList>
            <consortium name="EnsemblPlants"/>
        </authorList>
    </citation>
    <scope>IDENTIFICATION</scope>
    <source>
        <strain evidence="3">cv. B73</strain>
    </source>
</reference>
<gene>
    <name evidence="2" type="ORF">ZEAMMB73_Zm00001d021273</name>
</gene>
<reference evidence="3" key="2">
    <citation type="submission" date="2019-07" db="EMBL/GenBank/DDBJ databases">
        <authorList>
            <person name="Seetharam A."/>
            <person name="Woodhouse M."/>
            <person name="Cannon E."/>
        </authorList>
    </citation>
    <scope>NUCLEOTIDE SEQUENCE [LARGE SCALE GENOMIC DNA]</scope>
    <source>
        <strain evidence="3">cv. B73</strain>
    </source>
</reference>
<accession>A0A1D6I9K9</accession>
<protein>
    <submittedName>
        <fullName evidence="2 3">Uncharacterized protein</fullName>
    </submittedName>
</protein>
<dbReference type="PaxDb" id="4577-GRMZM5G899476_P01"/>
<dbReference type="EnsemblPlants" id="Zm00001eb319440_T001">
    <property type="protein sequence ID" value="Zm00001eb319440_P001"/>
    <property type="gene ID" value="Zm00001eb319440"/>
</dbReference>